<dbReference type="OrthoDB" id="9795827at2"/>
<dbReference type="Pfam" id="PF04187">
    <property type="entry name" value="Cofac_haem_bdg"/>
    <property type="match status" value="1"/>
</dbReference>
<evidence type="ECO:0000259" key="1">
    <source>
        <dbReference type="Pfam" id="PF04187"/>
    </source>
</evidence>
<protein>
    <recommendedName>
        <fullName evidence="1">Haem-binding uptake Tiki superfamily ChaN domain-containing protein</fullName>
    </recommendedName>
</protein>
<dbReference type="SUPFAM" id="SSF159501">
    <property type="entry name" value="EreA/ChaN-like"/>
    <property type="match status" value="1"/>
</dbReference>
<dbReference type="CDD" id="cd14727">
    <property type="entry name" value="ChanN-like"/>
    <property type="match status" value="1"/>
</dbReference>
<evidence type="ECO:0000313" key="3">
    <source>
        <dbReference type="Proteomes" id="UP000273405"/>
    </source>
</evidence>
<sequence length="330" mass="36012">MTHAPPLLVLALLVSGGCASRQVPPPSPARTWTATLHQDHPLVGRIWDVAGGRFVDEEALRQAVVSTQYVLLGERHDHPDHHQLQAELVRATTHAGRRPALAFEMLDVTQWSTIAASLKRSPGDAEALAQALDWEKSGWPAFSLYAPVFNAGLEAQLPIVAANLPRAQVRELVMKGPEALPAELRGRLQLDAPVPEDEAKAVREELDRSHCGELPKEMLEPMALAQRARDAMMADQLLGLSVGNGALLITGNGHVRKDRAVPAHLVRRMKDVTVLSVALLEVSPEALKPQDYAALTGTTTLPYDYVWFTPAMPEDDPCKALRERKAPSGR</sequence>
<gene>
    <name evidence="2" type="ORF">D7X12_26010</name>
</gene>
<dbReference type="PIRSF" id="PIRSF020419">
    <property type="entry name" value="Fe_uptake_reg_CjrA_prd"/>
    <property type="match status" value="1"/>
</dbReference>
<feature type="domain" description="Haem-binding uptake Tiki superfamily ChaN" evidence="1">
    <location>
        <begin position="64"/>
        <end position="265"/>
    </location>
</feature>
<reference evidence="3" key="1">
    <citation type="submission" date="2018-09" db="EMBL/GenBank/DDBJ databases">
        <authorList>
            <person name="Livingstone P.G."/>
            <person name="Whitworth D.E."/>
        </authorList>
    </citation>
    <scope>NUCLEOTIDE SEQUENCE [LARGE SCALE GENOMIC DNA]</scope>
    <source>
        <strain evidence="3">CA040B</strain>
    </source>
</reference>
<dbReference type="InterPro" id="IPR007314">
    <property type="entry name" value="Cofac_haem-bd_dom"/>
</dbReference>
<evidence type="ECO:0000313" key="2">
    <source>
        <dbReference type="EMBL" id="RKH38566.1"/>
    </source>
</evidence>
<dbReference type="InterPro" id="IPR016773">
    <property type="entry name" value="Fe3_uptake_reg_CjrA_prd"/>
</dbReference>
<dbReference type="Gene3D" id="3.40.50.11550">
    <property type="match status" value="2"/>
</dbReference>
<name>A0A3A8N2T6_9BACT</name>
<comment type="caution">
    <text evidence="2">The sequence shown here is derived from an EMBL/GenBank/DDBJ whole genome shotgun (WGS) entry which is preliminary data.</text>
</comment>
<accession>A0A3A8N2T6</accession>
<dbReference type="Proteomes" id="UP000273405">
    <property type="component" value="Unassembled WGS sequence"/>
</dbReference>
<dbReference type="AlphaFoldDB" id="A0A3A8N2T6"/>
<organism evidence="2 3">
    <name type="scientific">Corallococcus sicarius</name>
    <dbReference type="NCBI Taxonomy" id="2316726"/>
    <lineage>
        <taxon>Bacteria</taxon>
        <taxon>Pseudomonadati</taxon>
        <taxon>Myxococcota</taxon>
        <taxon>Myxococcia</taxon>
        <taxon>Myxococcales</taxon>
        <taxon>Cystobacterineae</taxon>
        <taxon>Myxococcaceae</taxon>
        <taxon>Corallococcus</taxon>
    </lineage>
</organism>
<keyword evidence="3" id="KW-1185">Reference proteome</keyword>
<dbReference type="EMBL" id="RAWG01000191">
    <property type="protein sequence ID" value="RKH38566.1"/>
    <property type="molecule type" value="Genomic_DNA"/>
</dbReference>
<proteinExistence type="predicted"/>
<dbReference type="RefSeq" id="WP_120627978.1">
    <property type="nucleotide sequence ID" value="NZ_RAWG01000191.1"/>
</dbReference>